<evidence type="ECO:0000313" key="2">
    <source>
        <dbReference type="Proteomes" id="UP001150569"/>
    </source>
</evidence>
<evidence type="ECO:0000313" key="1">
    <source>
        <dbReference type="EMBL" id="KAJ1912435.1"/>
    </source>
</evidence>
<feature type="non-terminal residue" evidence="1">
    <location>
        <position position="1"/>
    </location>
</feature>
<keyword evidence="2" id="KW-1185">Reference proteome</keyword>
<accession>A0A9W8DP71</accession>
<reference evidence="1" key="1">
    <citation type="submission" date="2022-07" db="EMBL/GenBank/DDBJ databases">
        <title>Phylogenomic reconstructions and comparative analyses of Kickxellomycotina fungi.</title>
        <authorList>
            <person name="Reynolds N.K."/>
            <person name="Stajich J.E."/>
            <person name="Barry K."/>
            <person name="Grigoriev I.V."/>
            <person name="Crous P."/>
            <person name="Smith M.E."/>
        </authorList>
    </citation>
    <scope>NUCLEOTIDE SEQUENCE</scope>
    <source>
        <strain evidence="1">RSA 861</strain>
    </source>
</reference>
<proteinExistence type="predicted"/>
<comment type="caution">
    <text evidence="1">The sequence shown here is derived from an EMBL/GenBank/DDBJ whole genome shotgun (WGS) entry which is preliminary data.</text>
</comment>
<sequence length="181" mass="20033">VFTLDTLGLAFLTHGRQPLDSQVLDLSRTVGFFSHHVPVVLSAPIEADSLAILRSTQRTLATGIDGGLLLTLVRRLRHFDDAAQRQRYEIDPPFSFSYLANTEALNSPTMDSAVLREQPDMLAGLDPSLQQTQMPFVGAIVAKHIGNQLQLNIVCQGGQTLFRMMEQWLGAWNDSLIALVY</sequence>
<gene>
    <name evidence="1" type="ORF">IWQ60_009667</name>
</gene>
<dbReference type="SUPFAM" id="SSF52777">
    <property type="entry name" value="CoA-dependent acyltransferases"/>
    <property type="match status" value="1"/>
</dbReference>
<dbReference type="Proteomes" id="UP001150569">
    <property type="component" value="Unassembled WGS sequence"/>
</dbReference>
<dbReference type="EMBL" id="JANBPT010000833">
    <property type="protein sequence ID" value="KAJ1912435.1"/>
    <property type="molecule type" value="Genomic_DNA"/>
</dbReference>
<dbReference type="Gene3D" id="3.30.559.30">
    <property type="entry name" value="Nonribosomal peptide synthetase, condensation domain"/>
    <property type="match status" value="1"/>
</dbReference>
<name>A0A9W8DP71_9FUNG</name>
<organism evidence="1 2">
    <name type="scientific">Tieghemiomyces parasiticus</name>
    <dbReference type="NCBI Taxonomy" id="78921"/>
    <lineage>
        <taxon>Eukaryota</taxon>
        <taxon>Fungi</taxon>
        <taxon>Fungi incertae sedis</taxon>
        <taxon>Zoopagomycota</taxon>
        <taxon>Kickxellomycotina</taxon>
        <taxon>Dimargaritomycetes</taxon>
        <taxon>Dimargaritales</taxon>
        <taxon>Dimargaritaceae</taxon>
        <taxon>Tieghemiomyces</taxon>
    </lineage>
</organism>
<dbReference type="AlphaFoldDB" id="A0A9W8DP71"/>
<protein>
    <submittedName>
        <fullName evidence="1">Uncharacterized protein</fullName>
    </submittedName>
</protein>